<sequence>MEAYRFSLTLLSSLLYLSYVINEVSSLEGDNVKPVQKNKYPFIVAIAHKPEYRPPHELTHFCGGTLISKRHVLTATHCLENEKYNQLQVLAKLSDDNWRDREIFEIDSSCTYSSWLSHNNIPEEVFVDTALLKLKVEDTRITPAPYSKLKIYEALLPQSVTLIGFDVSNVGADIPKLVEAPSKILKGADCLQKMRTFSPDYEEFETFDGIICTKTKPWVLISSGDSGGPLLTGNGIVLGVNFATCPSNDLCPPKSKVVNAAARVIHFTEFIESMIDS</sequence>
<comment type="caution">
    <text evidence="1">The sequence shown here is derived from an EMBL/GenBank/DDBJ whole genome shotgun (WGS) entry which is preliminary data.</text>
</comment>
<organism evidence="1 2">
    <name type="scientific">Eretmocerus hayati</name>
    <dbReference type="NCBI Taxonomy" id="131215"/>
    <lineage>
        <taxon>Eukaryota</taxon>
        <taxon>Metazoa</taxon>
        <taxon>Ecdysozoa</taxon>
        <taxon>Arthropoda</taxon>
        <taxon>Hexapoda</taxon>
        <taxon>Insecta</taxon>
        <taxon>Pterygota</taxon>
        <taxon>Neoptera</taxon>
        <taxon>Endopterygota</taxon>
        <taxon>Hymenoptera</taxon>
        <taxon>Apocrita</taxon>
        <taxon>Proctotrupomorpha</taxon>
        <taxon>Chalcidoidea</taxon>
        <taxon>Aphelinidae</taxon>
        <taxon>Aphelininae</taxon>
        <taxon>Eretmocerus</taxon>
    </lineage>
</organism>
<reference evidence="1" key="1">
    <citation type="submission" date="2023-04" db="EMBL/GenBank/DDBJ databases">
        <title>A chromosome-level genome assembly of the parasitoid wasp Eretmocerus hayati.</title>
        <authorList>
            <person name="Zhong Y."/>
            <person name="Liu S."/>
            <person name="Liu Y."/>
        </authorList>
    </citation>
    <scope>NUCLEOTIDE SEQUENCE</scope>
    <source>
        <strain evidence="1">ZJU_SS_LIU_2023</strain>
    </source>
</reference>
<dbReference type="EMBL" id="CM056744">
    <property type="protein sequence ID" value="KAJ8664642.1"/>
    <property type="molecule type" value="Genomic_DNA"/>
</dbReference>
<protein>
    <submittedName>
        <fullName evidence="1">Uncharacterized protein</fullName>
    </submittedName>
</protein>
<keyword evidence="2" id="KW-1185">Reference proteome</keyword>
<proteinExistence type="predicted"/>
<gene>
    <name evidence="1" type="ORF">QAD02_006304</name>
</gene>
<accession>A0ACC2N0W4</accession>
<name>A0ACC2N0W4_9HYME</name>
<dbReference type="Proteomes" id="UP001239111">
    <property type="component" value="Chromosome 4"/>
</dbReference>
<evidence type="ECO:0000313" key="2">
    <source>
        <dbReference type="Proteomes" id="UP001239111"/>
    </source>
</evidence>
<evidence type="ECO:0000313" key="1">
    <source>
        <dbReference type="EMBL" id="KAJ8664642.1"/>
    </source>
</evidence>